<comment type="similarity">
    <text evidence="1">Belongs to the mycobacterial PPE family.</text>
</comment>
<evidence type="ECO:0000313" key="7">
    <source>
        <dbReference type="Proteomes" id="UP000324701"/>
    </source>
</evidence>
<dbReference type="Gene3D" id="1.20.1260.20">
    <property type="entry name" value="PPE superfamily"/>
    <property type="match status" value="1"/>
</dbReference>
<feature type="region of interest" description="Disordered" evidence="2">
    <location>
        <begin position="381"/>
        <end position="420"/>
    </location>
</feature>
<evidence type="ECO:0000313" key="6">
    <source>
        <dbReference type="EMBL" id="KAA1249961.1"/>
    </source>
</evidence>
<feature type="domain" description="PPE-PPW subfamily C-terminal" evidence="5">
    <location>
        <begin position="495"/>
        <end position="539"/>
    </location>
</feature>
<evidence type="ECO:0000256" key="3">
    <source>
        <dbReference type="SAM" id="Phobius"/>
    </source>
</evidence>
<keyword evidence="7" id="KW-1185">Reference proteome</keyword>
<organism evidence="6 7">
    <name type="scientific">Mycobacterium simiae</name>
    <name type="common">Mycobacterium habana</name>
    <dbReference type="NCBI Taxonomy" id="1784"/>
    <lineage>
        <taxon>Bacteria</taxon>
        <taxon>Bacillati</taxon>
        <taxon>Actinomycetota</taxon>
        <taxon>Actinomycetes</taxon>
        <taxon>Mycobacteriales</taxon>
        <taxon>Mycobacteriaceae</taxon>
        <taxon>Mycobacterium</taxon>
        <taxon>Mycobacterium simiae complex</taxon>
    </lineage>
</organism>
<feature type="transmembrane region" description="Helical" evidence="3">
    <location>
        <begin position="325"/>
        <end position="346"/>
    </location>
</feature>
<evidence type="ECO:0000259" key="4">
    <source>
        <dbReference type="Pfam" id="PF00823"/>
    </source>
</evidence>
<gene>
    <name evidence="6" type="ORF">F0Q45_12185</name>
</gene>
<evidence type="ECO:0000256" key="1">
    <source>
        <dbReference type="ARBA" id="ARBA00010652"/>
    </source>
</evidence>
<dbReference type="PANTHER" id="PTHR46766">
    <property type="entry name" value="GLUTAMINE-RICH PROTEIN 2"/>
    <property type="match status" value="1"/>
</dbReference>
<feature type="region of interest" description="Disordered" evidence="2">
    <location>
        <begin position="442"/>
        <end position="475"/>
    </location>
</feature>
<keyword evidence="3" id="KW-1133">Transmembrane helix</keyword>
<feature type="compositionally biased region" description="Low complexity" evidence="2">
    <location>
        <begin position="393"/>
        <end position="405"/>
    </location>
</feature>
<dbReference type="InterPro" id="IPR043641">
    <property type="entry name" value="PPE-PPW_C"/>
</dbReference>
<keyword evidence="3" id="KW-0812">Transmembrane</keyword>
<dbReference type="InterPro" id="IPR000030">
    <property type="entry name" value="PPE_dom"/>
</dbReference>
<dbReference type="AlphaFoldDB" id="A0A5B1BPE2"/>
<feature type="transmembrane region" description="Helical" evidence="3">
    <location>
        <begin position="223"/>
        <end position="244"/>
    </location>
</feature>
<reference evidence="6 7" key="1">
    <citation type="submission" date="2019-09" db="EMBL/GenBank/DDBJ databases">
        <title>Report of infection by Mycobacterium simiae a patient suffering from pulmonary tuberculosis.</title>
        <authorList>
            <person name="Mohanty P.S."/>
            <person name="Bansal A.K."/>
            <person name="Singh H."/>
            <person name="Sharma S."/>
            <person name="Patil S.A."/>
            <person name="Upadhaya P."/>
            <person name="Singh P.K."/>
            <person name="Kumar D."/>
            <person name="Kumar S."/>
            <person name="Singh R.K."/>
            <person name="Chaudhary B."/>
        </authorList>
    </citation>
    <scope>NUCLEOTIDE SEQUENCE [LARGE SCALE GENOMIC DNA]</scope>
    <source>
        <strain evidence="6 7">JAL-560-SIM</strain>
    </source>
</reference>
<sequence length="546" mass="55813">MTAPIWLAAPPEVHSALLSSGPGPGPLLASATEWSSLSVTYSEAAEELSALLANVQAGAWAGTSALAYAAANAPYLAWLIQASANSAATAAQQEAAAAAYSTALATMPTLAELATNHAAHAVLTATNFFGINTVPITLNEADYVRMWIQAATVMSTYQAVTTAAVASVPQTPPAPKIVKSDAPAVAAAEWPTPPDWQKWILDFLNAIGYTAFFNNVIQPIINWIAHIPFLQALFAFDPYLLILMDPLTYLSPLNIALALGYPMDIATYVALLSETFSFIAADLAAAFATGNPVTIAFTILAVTIEAIGTILTDTIALLKTLLEQALIVALPAILPMLAAGAMPLAASAVLAPIGVKGLALALAPVLPATASVTPPLAALAPHVSTPPSPTAGPTPATAPTNAPAATPAPPPPASAPPGATGTGVSNYGYLVSALDATAQGAARTGVRKRAPEHDCAEAPADAAMPQEATGTPRRRRAKVQELGRGYEYADLEPVTASDESAGTLGFAGIAHQDGAGAAGLVTVDEDAYGPRVPMIPSTWEVEECLS</sequence>
<dbReference type="Proteomes" id="UP000324701">
    <property type="component" value="Unassembled WGS sequence"/>
</dbReference>
<name>A0A5B1BPE2_MYCSI</name>
<dbReference type="Pfam" id="PF00823">
    <property type="entry name" value="PPE"/>
    <property type="match status" value="1"/>
</dbReference>
<comment type="caution">
    <text evidence="6">The sequence shown here is derived from an EMBL/GenBank/DDBJ whole genome shotgun (WGS) entry which is preliminary data.</text>
</comment>
<dbReference type="RefSeq" id="WP_149654203.1">
    <property type="nucleotide sequence ID" value="NZ_VTZN01000064.1"/>
</dbReference>
<accession>A0A5B1BPE2</accession>
<protein>
    <submittedName>
        <fullName evidence="6">PPE family protein</fullName>
    </submittedName>
</protein>
<dbReference type="InterPro" id="IPR038332">
    <property type="entry name" value="PPE_sf"/>
</dbReference>
<dbReference type="PANTHER" id="PTHR46766:SF1">
    <property type="entry name" value="GLUTAMINE-RICH PROTEIN 2"/>
    <property type="match status" value="1"/>
</dbReference>
<dbReference type="SUPFAM" id="SSF140459">
    <property type="entry name" value="PE/PPE dimer-like"/>
    <property type="match status" value="1"/>
</dbReference>
<dbReference type="EMBL" id="VTZN01000064">
    <property type="protein sequence ID" value="KAA1249961.1"/>
    <property type="molecule type" value="Genomic_DNA"/>
</dbReference>
<proteinExistence type="inferred from homology"/>
<dbReference type="Pfam" id="PF18878">
    <property type="entry name" value="PPE-PPW"/>
    <property type="match status" value="1"/>
</dbReference>
<dbReference type="GO" id="GO:0052572">
    <property type="term" value="P:response to host immune response"/>
    <property type="evidence" value="ECO:0007669"/>
    <property type="project" value="TreeGrafter"/>
</dbReference>
<keyword evidence="3" id="KW-0472">Membrane</keyword>
<evidence type="ECO:0000256" key="2">
    <source>
        <dbReference type="SAM" id="MobiDB-lite"/>
    </source>
</evidence>
<dbReference type="OrthoDB" id="4753487at2"/>
<feature type="domain" description="PPE" evidence="4">
    <location>
        <begin position="6"/>
        <end position="169"/>
    </location>
</feature>
<evidence type="ECO:0000259" key="5">
    <source>
        <dbReference type="Pfam" id="PF18878"/>
    </source>
</evidence>
<feature type="compositionally biased region" description="Pro residues" evidence="2">
    <location>
        <begin position="406"/>
        <end position="415"/>
    </location>
</feature>